<dbReference type="PIRSF" id="PIRSF006060">
    <property type="entry name" value="AA_transporter"/>
    <property type="match status" value="1"/>
</dbReference>
<evidence type="ECO:0000256" key="5">
    <source>
        <dbReference type="SAM" id="Phobius"/>
    </source>
</evidence>
<feature type="transmembrane region" description="Helical" evidence="5">
    <location>
        <begin position="239"/>
        <end position="266"/>
    </location>
</feature>
<name>A0ABZ2MFT9_9MICO</name>
<evidence type="ECO:0000259" key="6">
    <source>
        <dbReference type="Pfam" id="PF00324"/>
    </source>
</evidence>
<evidence type="ECO:0000256" key="4">
    <source>
        <dbReference type="ARBA" id="ARBA00023136"/>
    </source>
</evidence>
<gene>
    <name evidence="7" type="ORF">V1351_13430</name>
</gene>
<feature type="transmembrane region" description="Helical" evidence="5">
    <location>
        <begin position="20"/>
        <end position="39"/>
    </location>
</feature>
<dbReference type="PANTHER" id="PTHR42770:SF7">
    <property type="entry name" value="MEMBRANE PROTEIN"/>
    <property type="match status" value="1"/>
</dbReference>
<feature type="transmembrane region" description="Helical" evidence="5">
    <location>
        <begin position="432"/>
        <end position="449"/>
    </location>
</feature>
<feature type="transmembrane region" description="Helical" evidence="5">
    <location>
        <begin position="336"/>
        <end position="354"/>
    </location>
</feature>
<dbReference type="Proteomes" id="UP001382727">
    <property type="component" value="Chromosome"/>
</dbReference>
<accession>A0ABZ2MFT9</accession>
<keyword evidence="8" id="KW-1185">Reference proteome</keyword>
<keyword evidence="3 5" id="KW-1133">Transmembrane helix</keyword>
<evidence type="ECO:0000256" key="3">
    <source>
        <dbReference type="ARBA" id="ARBA00022989"/>
    </source>
</evidence>
<comment type="subcellular location">
    <subcellularLocation>
        <location evidence="1">Membrane</location>
        <topology evidence="1">Multi-pass membrane protein</topology>
    </subcellularLocation>
</comment>
<dbReference type="RefSeq" id="WP_338748702.1">
    <property type="nucleotide sequence ID" value="NZ_CP144913.1"/>
</dbReference>
<evidence type="ECO:0000256" key="1">
    <source>
        <dbReference type="ARBA" id="ARBA00004141"/>
    </source>
</evidence>
<dbReference type="EMBL" id="CP144913">
    <property type="protein sequence ID" value="WXB75932.1"/>
    <property type="molecule type" value="Genomic_DNA"/>
</dbReference>
<evidence type="ECO:0000256" key="2">
    <source>
        <dbReference type="ARBA" id="ARBA00022692"/>
    </source>
</evidence>
<feature type="transmembrane region" description="Helical" evidence="5">
    <location>
        <begin position="138"/>
        <end position="158"/>
    </location>
</feature>
<dbReference type="Gene3D" id="1.20.1740.10">
    <property type="entry name" value="Amino acid/polyamine transporter I"/>
    <property type="match status" value="1"/>
</dbReference>
<feature type="transmembrane region" description="Helical" evidence="5">
    <location>
        <begin position="286"/>
        <end position="315"/>
    </location>
</feature>
<feature type="domain" description="Amino acid permease/ SLC12A" evidence="6">
    <location>
        <begin position="21"/>
        <end position="416"/>
    </location>
</feature>
<evidence type="ECO:0000313" key="7">
    <source>
        <dbReference type="EMBL" id="WXB75932.1"/>
    </source>
</evidence>
<feature type="transmembrane region" description="Helical" evidence="5">
    <location>
        <begin position="360"/>
        <end position="384"/>
    </location>
</feature>
<protein>
    <submittedName>
        <fullName evidence="7">APC family permease</fullName>
    </submittedName>
</protein>
<sequence>MGSESKKELIRVLGHRDTLAVAFGAMIGFGWIVLTGTFLESAGTLGAALAFVLGGVVVAFIGLTYAELVSAMPAVGGEHNYVMRALGSRSAFVTSWALVLGYVSVVAFEAVALPETVLYLFPDMLAGKLWTVAGYEVYLSWVAVGVGASIVMTLINYIGVRPAAVFQTVAVLFLGAVGVALLLGSAVGGDAEHMSPIFTGGAAGLISVLVATPFLFVGFDVIPQSAEEINLPFRKIGQLLLVSIGLAVFWYVLIMITVGMSMPASVLAESDLAAADGMAALWGSDLMGTILVLGGIAGILTSWNGFLIGASRLIYAMAQSGMLPWWFGELHPKYRTPSHALIFIGALSVLAPLFGRKTLVWLVDAGGLSIIVAWVVVALSFVVLRRREPAMERPFRAPGGQVTGVIAVVLGVALGVLFLPGMPAALVWPYEWAIIALWWLVGLAFLIRVPRVGPGADAEERVLYELRGR</sequence>
<organism evidence="7 8">
    <name type="scientific">Janibacter alittae</name>
    <dbReference type="NCBI Taxonomy" id="3115209"/>
    <lineage>
        <taxon>Bacteria</taxon>
        <taxon>Bacillati</taxon>
        <taxon>Actinomycetota</taxon>
        <taxon>Actinomycetes</taxon>
        <taxon>Micrococcales</taxon>
        <taxon>Intrasporangiaceae</taxon>
        <taxon>Janibacter</taxon>
    </lineage>
</organism>
<dbReference type="InterPro" id="IPR050367">
    <property type="entry name" value="APC_superfamily"/>
</dbReference>
<evidence type="ECO:0000313" key="8">
    <source>
        <dbReference type="Proteomes" id="UP001382727"/>
    </source>
</evidence>
<feature type="transmembrane region" description="Helical" evidence="5">
    <location>
        <begin position="90"/>
        <end position="113"/>
    </location>
</feature>
<dbReference type="InterPro" id="IPR004841">
    <property type="entry name" value="AA-permease/SLC12A_dom"/>
</dbReference>
<dbReference type="PANTHER" id="PTHR42770">
    <property type="entry name" value="AMINO ACID TRANSPORTER-RELATED"/>
    <property type="match status" value="1"/>
</dbReference>
<feature type="transmembrane region" description="Helical" evidence="5">
    <location>
        <begin position="405"/>
        <end position="426"/>
    </location>
</feature>
<dbReference type="Pfam" id="PF00324">
    <property type="entry name" value="AA_permease"/>
    <property type="match status" value="1"/>
</dbReference>
<keyword evidence="4 5" id="KW-0472">Membrane</keyword>
<keyword evidence="2 5" id="KW-0812">Transmembrane</keyword>
<reference evidence="7 8" key="1">
    <citation type="submission" date="2024-02" db="EMBL/GenBank/DDBJ databases">
        <title>Janibacter sp. nov., isolated from gut of marine sandworm.</title>
        <authorList>
            <person name="Kim B."/>
            <person name="Jun M.O."/>
            <person name="Shin N.-R."/>
        </authorList>
    </citation>
    <scope>NUCLEOTIDE SEQUENCE [LARGE SCALE GENOMIC DNA]</scope>
    <source>
        <strain evidence="7 8">A1S7</strain>
    </source>
</reference>
<feature type="transmembrane region" description="Helical" evidence="5">
    <location>
        <begin position="197"/>
        <end position="219"/>
    </location>
</feature>
<feature type="transmembrane region" description="Helical" evidence="5">
    <location>
        <begin position="45"/>
        <end position="69"/>
    </location>
</feature>
<proteinExistence type="predicted"/>
<feature type="transmembrane region" description="Helical" evidence="5">
    <location>
        <begin position="165"/>
        <end position="185"/>
    </location>
</feature>